<sequence length="504" mass="56415">MKSSNFSNDCALNKKSLAKLICDREATMAGKEFVDVLLSFLTLPLGTIARLVAKESNIQPVKVGSLSTLYESVSQIEEKFLWIQTCKEMLLQPRNSMEDYCQNIKLNIDETEPKSYYFCENWLGCVVKPSLVSTFRNQRCGCAKLMNRVVRSLDILCLENGFVKESASFLVSDDLYIMPNVFGASANLFLKLGIEDMDILEEQIVDITKKEVVDLLKFSLISRTPMTDLILRKKQYLGNFTPISQNLLETGKIPSVEGRKMVVKIQIRKSNGKILFAEAEEEFVDFLLSFLTFPLGGVLHMVEGFSSELKDKLTNPVCAPHFNLSNQILPIGVESFPCTYSYFGKSYNIVDPKSSTGESSSILGFVKGPIMYMVTDDLVVTPMSSISAVSYINTLKVPLFDLEERVISIGVKEGLGILKASLTSTFALTEGLKHLITPIEEKNGSITSILFEVVKRILTKCNFDHNVFGLSMVVSPKLWWHSLHLSKVLFHVKDHNKTIISNAV</sequence>
<gene>
    <name evidence="1" type="ORF">LR48_Vigan03g138700</name>
</gene>
<reference evidence="2" key="1">
    <citation type="journal article" date="2015" name="Proc. Natl. Acad. Sci. U.S.A.">
        <title>Genome sequencing of adzuki bean (Vigna angularis) provides insight into high starch and low fat accumulation and domestication.</title>
        <authorList>
            <person name="Yang K."/>
            <person name="Tian Z."/>
            <person name="Chen C."/>
            <person name="Luo L."/>
            <person name="Zhao B."/>
            <person name="Wang Z."/>
            <person name="Yu L."/>
            <person name="Li Y."/>
            <person name="Sun Y."/>
            <person name="Li W."/>
            <person name="Chen Y."/>
            <person name="Li Y."/>
            <person name="Zhang Y."/>
            <person name="Ai D."/>
            <person name="Zhao J."/>
            <person name="Shang C."/>
            <person name="Ma Y."/>
            <person name="Wu B."/>
            <person name="Wang M."/>
            <person name="Gao L."/>
            <person name="Sun D."/>
            <person name="Zhang P."/>
            <person name="Guo F."/>
            <person name="Wang W."/>
            <person name="Li Y."/>
            <person name="Wang J."/>
            <person name="Varshney R.K."/>
            <person name="Wang J."/>
            <person name="Ling H.Q."/>
            <person name="Wan P."/>
        </authorList>
    </citation>
    <scope>NUCLEOTIDE SEQUENCE</scope>
    <source>
        <strain evidence="2">cv. Jingnong 6</strain>
    </source>
</reference>
<dbReference type="EMBL" id="CM003373">
    <property type="protein sequence ID" value="KOM38005.1"/>
    <property type="molecule type" value="Genomic_DNA"/>
</dbReference>
<dbReference type="Proteomes" id="UP000053144">
    <property type="component" value="Chromosome 3"/>
</dbReference>
<accession>A0A0L9U5G1</accession>
<dbReference type="PANTHER" id="PTHR33103:SF27">
    <property type="entry name" value="OS04G0594700 PROTEIN"/>
    <property type="match status" value="1"/>
</dbReference>
<dbReference type="STRING" id="3914.A0A0L9U5G1"/>
<dbReference type="Gramene" id="KOM38005">
    <property type="protein sequence ID" value="KOM38005"/>
    <property type="gene ID" value="LR48_Vigan03g138700"/>
</dbReference>
<proteinExistence type="predicted"/>
<dbReference type="PANTHER" id="PTHR33103">
    <property type="entry name" value="OS01G0153900 PROTEIN"/>
    <property type="match status" value="1"/>
</dbReference>
<organism evidence="1 2">
    <name type="scientific">Phaseolus angularis</name>
    <name type="common">Azuki bean</name>
    <name type="synonym">Vigna angularis</name>
    <dbReference type="NCBI Taxonomy" id="3914"/>
    <lineage>
        <taxon>Eukaryota</taxon>
        <taxon>Viridiplantae</taxon>
        <taxon>Streptophyta</taxon>
        <taxon>Embryophyta</taxon>
        <taxon>Tracheophyta</taxon>
        <taxon>Spermatophyta</taxon>
        <taxon>Magnoliopsida</taxon>
        <taxon>eudicotyledons</taxon>
        <taxon>Gunneridae</taxon>
        <taxon>Pentapetalae</taxon>
        <taxon>rosids</taxon>
        <taxon>fabids</taxon>
        <taxon>Fabales</taxon>
        <taxon>Fabaceae</taxon>
        <taxon>Papilionoideae</taxon>
        <taxon>50 kb inversion clade</taxon>
        <taxon>NPAAA clade</taxon>
        <taxon>indigoferoid/millettioid clade</taxon>
        <taxon>Phaseoleae</taxon>
        <taxon>Vigna</taxon>
    </lineage>
</organism>
<evidence type="ECO:0000313" key="1">
    <source>
        <dbReference type="EMBL" id="KOM38005.1"/>
    </source>
</evidence>
<evidence type="ECO:0008006" key="3">
    <source>
        <dbReference type="Google" id="ProtNLM"/>
    </source>
</evidence>
<dbReference type="Pfam" id="PF05056">
    <property type="entry name" value="DUF674"/>
    <property type="match status" value="1"/>
</dbReference>
<dbReference type="InterPro" id="IPR007750">
    <property type="entry name" value="DUF674"/>
</dbReference>
<protein>
    <recommendedName>
        <fullName evidence="3">DUF674 family protein</fullName>
    </recommendedName>
</protein>
<dbReference type="AlphaFoldDB" id="A0A0L9U5G1"/>
<dbReference type="OMA" id="YYFCENW"/>
<name>A0A0L9U5G1_PHAAN</name>
<evidence type="ECO:0000313" key="2">
    <source>
        <dbReference type="Proteomes" id="UP000053144"/>
    </source>
</evidence>